<keyword evidence="4 7" id="KW-0812">Transmembrane</keyword>
<evidence type="ECO:0000256" key="6">
    <source>
        <dbReference type="ARBA" id="ARBA00023136"/>
    </source>
</evidence>
<keyword evidence="7" id="KW-0813">Transport</keyword>
<comment type="caution">
    <text evidence="9">The sequence shown here is derived from an EMBL/GenBank/DDBJ whole genome shotgun (WGS) entry which is preliminary data.</text>
</comment>
<dbReference type="OrthoDB" id="5294637at2"/>
<dbReference type="InterPro" id="IPR003400">
    <property type="entry name" value="ExbD"/>
</dbReference>
<comment type="similarity">
    <text evidence="2 7">Belongs to the ExbD/TolR family.</text>
</comment>
<keyword evidence="3" id="KW-1003">Cell membrane</keyword>
<evidence type="ECO:0000256" key="4">
    <source>
        <dbReference type="ARBA" id="ARBA00022692"/>
    </source>
</evidence>
<keyword evidence="10" id="KW-1185">Reference proteome</keyword>
<dbReference type="GO" id="GO:0022857">
    <property type="term" value="F:transmembrane transporter activity"/>
    <property type="evidence" value="ECO:0007669"/>
    <property type="project" value="InterPro"/>
</dbReference>
<reference evidence="9 10" key="1">
    <citation type="submission" date="2006-03" db="EMBL/GenBank/DDBJ databases">
        <authorList>
            <person name="Pinhassi J."/>
            <person name="Pedros-Alio C."/>
            <person name="Ferriera S."/>
            <person name="Johnson J."/>
            <person name="Kravitz S."/>
            <person name="Halpern A."/>
            <person name="Remington K."/>
            <person name="Beeson K."/>
            <person name="Tran B."/>
            <person name="Rogers Y.-H."/>
            <person name="Friedman R."/>
            <person name="Venter J.C."/>
        </authorList>
    </citation>
    <scope>NUCLEOTIDE SEQUENCE [LARGE SCALE GENOMIC DNA]</scope>
    <source>
        <strain evidence="9 10">RED65</strain>
    </source>
</reference>
<comment type="subcellular location">
    <subcellularLocation>
        <location evidence="1">Cell membrane</location>
        <topology evidence="1">Single-pass membrane protein</topology>
    </subcellularLocation>
    <subcellularLocation>
        <location evidence="7">Cell membrane</location>
        <topology evidence="7">Single-pass type II membrane protein</topology>
    </subcellularLocation>
</comment>
<evidence type="ECO:0000313" key="9">
    <source>
        <dbReference type="EMBL" id="EAT11063.1"/>
    </source>
</evidence>
<dbReference type="STRING" id="207949.RED65_07489"/>
<proteinExistence type="inferred from homology"/>
<evidence type="ECO:0000256" key="7">
    <source>
        <dbReference type="RuleBase" id="RU003879"/>
    </source>
</evidence>
<organism evidence="9 10">
    <name type="scientific">Bermanella marisrubri</name>
    <dbReference type="NCBI Taxonomy" id="207949"/>
    <lineage>
        <taxon>Bacteria</taxon>
        <taxon>Pseudomonadati</taxon>
        <taxon>Pseudomonadota</taxon>
        <taxon>Gammaproteobacteria</taxon>
        <taxon>Oceanospirillales</taxon>
        <taxon>Oceanospirillaceae</taxon>
        <taxon>Bermanella</taxon>
    </lineage>
</organism>
<keyword evidence="7" id="KW-0653">Protein transport</keyword>
<keyword evidence="6 8" id="KW-0472">Membrane</keyword>
<dbReference type="EMBL" id="AAQH01000024">
    <property type="protein sequence ID" value="EAT11063.1"/>
    <property type="molecule type" value="Genomic_DNA"/>
</dbReference>
<evidence type="ECO:0000256" key="8">
    <source>
        <dbReference type="SAM" id="Phobius"/>
    </source>
</evidence>
<evidence type="ECO:0000256" key="2">
    <source>
        <dbReference type="ARBA" id="ARBA00005811"/>
    </source>
</evidence>
<dbReference type="RefSeq" id="WP_007018933.1">
    <property type="nucleotide sequence ID" value="NZ_CH724119.1"/>
</dbReference>
<dbReference type="HOGENOM" id="CLU_120814_1_0_6"/>
<evidence type="ECO:0000256" key="1">
    <source>
        <dbReference type="ARBA" id="ARBA00004162"/>
    </source>
</evidence>
<protein>
    <submittedName>
        <fullName evidence="9">Biopolymer transport protein</fullName>
    </submittedName>
</protein>
<name>Q1MYQ3_9GAMM</name>
<gene>
    <name evidence="9" type="ORF">RED65_07489</name>
</gene>
<dbReference type="Pfam" id="PF02472">
    <property type="entry name" value="ExbD"/>
    <property type="match status" value="1"/>
</dbReference>
<feature type="transmembrane region" description="Helical" evidence="8">
    <location>
        <begin position="20"/>
        <end position="38"/>
    </location>
</feature>
<dbReference type="GO" id="GO:0005886">
    <property type="term" value="C:plasma membrane"/>
    <property type="evidence" value="ECO:0007669"/>
    <property type="project" value="UniProtKB-SubCell"/>
</dbReference>
<dbReference type="AlphaFoldDB" id="Q1MYQ3"/>
<evidence type="ECO:0000256" key="3">
    <source>
        <dbReference type="ARBA" id="ARBA00022475"/>
    </source>
</evidence>
<evidence type="ECO:0000256" key="5">
    <source>
        <dbReference type="ARBA" id="ARBA00022989"/>
    </source>
</evidence>
<dbReference type="GO" id="GO:0015031">
    <property type="term" value="P:protein transport"/>
    <property type="evidence" value="ECO:0007669"/>
    <property type="project" value="UniProtKB-KW"/>
</dbReference>
<keyword evidence="5 8" id="KW-1133">Transmembrane helix</keyword>
<dbReference type="Proteomes" id="UP000004263">
    <property type="component" value="Unassembled WGS sequence"/>
</dbReference>
<sequence length="172" mass="18733">MALSGTVLDRRETQKKAAGLNLVSLMDIFTILVFFLLMNSGDSQEIEKVEFIKLPDSQAQGSFQNELLLKVGGDSIMVEDDVIVSLDKVRAAKGKAVPEIAEFLKSHSAEQGELTEFEEKNGRPVTIMGDQAIPYEILKAVMASCSQENYRDIALAVNQVIGSPMTVQGGQP</sequence>
<accession>Q1MYQ3</accession>
<evidence type="ECO:0000313" key="10">
    <source>
        <dbReference type="Proteomes" id="UP000004263"/>
    </source>
</evidence>